<evidence type="ECO:0000259" key="11">
    <source>
        <dbReference type="PROSITE" id="PS51384"/>
    </source>
</evidence>
<dbReference type="CDD" id="cd00207">
    <property type="entry name" value="fer2"/>
    <property type="match status" value="1"/>
</dbReference>
<dbReference type="PANTHER" id="PTHR47354:SF6">
    <property type="entry name" value="NADH OXIDOREDUCTASE HCR"/>
    <property type="match status" value="1"/>
</dbReference>
<dbReference type="InterPro" id="IPR036010">
    <property type="entry name" value="2Fe-2S_ferredoxin-like_sf"/>
</dbReference>
<comment type="caution">
    <text evidence="12">The sequence shown here is derived from an EMBL/GenBank/DDBJ whole genome shotgun (WGS) entry which is preliminary data.</text>
</comment>
<dbReference type="InterPro" id="IPR012675">
    <property type="entry name" value="Beta-grasp_dom_sf"/>
</dbReference>
<dbReference type="PROSITE" id="PS51384">
    <property type="entry name" value="FAD_FR"/>
    <property type="match status" value="1"/>
</dbReference>
<protein>
    <submittedName>
        <fullName evidence="12">Ring-1,2-phenylacetyl-CoA epoxidase subunit PaaE</fullName>
    </submittedName>
</protein>
<keyword evidence="5" id="KW-0274">FAD</keyword>
<dbReference type="SUPFAM" id="SSF54292">
    <property type="entry name" value="2Fe-2S ferredoxin-like"/>
    <property type="match status" value="1"/>
</dbReference>
<organism evidence="12 13">
    <name type="scientific">Runella defluvii</name>
    <dbReference type="NCBI Taxonomy" id="370973"/>
    <lineage>
        <taxon>Bacteria</taxon>
        <taxon>Pseudomonadati</taxon>
        <taxon>Bacteroidota</taxon>
        <taxon>Cytophagia</taxon>
        <taxon>Cytophagales</taxon>
        <taxon>Spirosomataceae</taxon>
        <taxon>Runella</taxon>
    </lineage>
</organism>
<dbReference type="Proteomes" id="UP000541352">
    <property type="component" value="Unassembled WGS sequence"/>
</dbReference>
<dbReference type="Pfam" id="PF00175">
    <property type="entry name" value="NAD_binding_1"/>
    <property type="match status" value="1"/>
</dbReference>
<dbReference type="InterPro" id="IPR017927">
    <property type="entry name" value="FAD-bd_FR_type"/>
</dbReference>
<dbReference type="PROSITE" id="PS00197">
    <property type="entry name" value="2FE2S_FER_1"/>
    <property type="match status" value="1"/>
</dbReference>
<dbReference type="SUPFAM" id="SSF52343">
    <property type="entry name" value="Ferredoxin reductase-like, C-terminal NADP-linked domain"/>
    <property type="match status" value="1"/>
</dbReference>
<dbReference type="Pfam" id="PF00970">
    <property type="entry name" value="FAD_binding_6"/>
    <property type="match status" value="1"/>
</dbReference>
<dbReference type="PROSITE" id="PS51085">
    <property type="entry name" value="2FE2S_FER_2"/>
    <property type="match status" value="1"/>
</dbReference>
<keyword evidence="4" id="KW-0479">Metal-binding</keyword>
<dbReference type="EMBL" id="JACIBY010000005">
    <property type="protein sequence ID" value="MBB3838806.1"/>
    <property type="molecule type" value="Genomic_DNA"/>
</dbReference>
<evidence type="ECO:0000256" key="9">
    <source>
        <dbReference type="ARBA" id="ARBA00061434"/>
    </source>
</evidence>
<feature type="domain" description="FAD-binding FR-type" evidence="11">
    <location>
        <begin position="3"/>
        <end position="106"/>
    </location>
</feature>
<keyword evidence="13" id="KW-1185">Reference proteome</keyword>
<dbReference type="GO" id="GO:0051537">
    <property type="term" value="F:2 iron, 2 sulfur cluster binding"/>
    <property type="evidence" value="ECO:0007669"/>
    <property type="project" value="UniProtKB-KW"/>
</dbReference>
<evidence type="ECO:0000256" key="2">
    <source>
        <dbReference type="ARBA" id="ARBA00022630"/>
    </source>
</evidence>
<dbReference type="InterPro" id="IPR039261">
    <property type="entry name" value="FNR_nucleotide-bd"/>
</dbReference>
<evidence type="ECO:0000256" key="3">
    <source>
        <dbReference type="ARBA" id="ARBA00022714"/>
    </source>
</evidence>
<dbReference type="Gene3D" id="2.40.30.10">
    <property type="entry name" value="Translation factors"/>
    <property type="match status" value="1"/>
</dbReference>
<comment type="similarity">
    <text evidence="9">In the N-terminal section; belongs to the FAD-binding oxidoreductase type 6 family.</text>
</comment>
<dbReference type="Pfam" id="PF00111">
    <property type="entry name" value="Fer2"/>
    <property type="match status" value="1"/>
</dbReference>
<keyword evidence="8" id="KW-0411">Iron-sulfur</keyword>
<dbReference type="RefSeq" id="WP_183974534.1">
    <property type="nucleotide sequence ID" value="NZ_JACIBY010000005.1"/>
</dbReference>
<evidence type="ECO:0000256" key="8">
    <source>
        <dbReference type="ARBA" id="ARBA00023014"/>
    </source>
</evidence>
<accession>A0A7W5ZKM3</accession>
<evidence type="ECO:0000259" key="10">
    <source>
        <dbReference type="PROSITE" id="PS51085"/>
    </source>
</evidence>
<dbReference type="SUPFAM" id="SSF63380">
    <property type="entry name" value="Riboflavin synthase domain-like"/>
    <property type="match status" value="1"/>
</dbReference>
<dbReference type="InterPro" id="IPR006058">
    <property type="entry name" value="2Fe2S_fd_BS"/>
</dbReference>
<keyword evidence="6" id="KW-0560">Oxidoreductase</keyword>
<evidence type="ECO:0000256" key="1">
    <source>
        <dbReference type="ARBA" id="ARBA00001974"/>
    </source>
</evidence>
<dbReference type="Gene3D" id="3.40.50.80">
    <property type="entry name" value="Nucleotide-binding domain of ferredoxin-NADP reductase (FNR) module"/>
    <property type="match status" value="1"/>
</dbReference>
<comment type="cofactor">
    <cofactor evidence="1">
        <name>FAD</name>
        <dbReference type="ChEBI" id="CHEBI:57692"/>
    </cofactor>
</comment>
<evidence type="ECO:0000256" key="7">
    <source>
        <dbReference type="ARBA" id="ARBA00023004"/>
    </source>
</evidence>
<dbReference type="PRINTS" id="PR00410">
    <property type="entry name" value="PHEHYDRXLASE"/>
</dbReference>
<dbReference type="InterPro" id="IPR001433">
    <property type="entry name" value="OxRdtase_FAD/NAD-bd"/>
</dbReference>
<name>A0A7W5ZKM3_9BACT</name>
<evidence type="ECO:0000256" key="5">
    <source>
        <dbReference type="ARBA" id="ARBA00022827"/>
    </source>
</evidence>
<sequence length="343" mass="37877">MTPITQRLAIQDIIEETEDSKTFVLASVDGQPLEYQAGQFLTFLFQESGHEVRRSFSLSSSPSVDSLPSVTIKRVANGLISRPLLDYSRIGDVWECLPPAGRFVLSAHPPKHVFLLAAGSGITPLLALTKELLAKHPSTKITLIYSNKSVESTIFYAQLTALQAAHSEQLKVIFLWGNAKNLRWARLNGTLLEEIIQQTLQGAPFSDAHFYACGPFHYMLMVEISLLTMGFHKDQLQREHFVIESKPPTPKQYPAQTILASFQGTQQTISVRKNQTLLDAGLVAGWPLPYTCRAGRCGACIALCTSGEVEMEYNEVLTDEEVANGQVLTCMAHPLTEGVSIAW</sequence>
<dbReference type="InterPro" id="IPR001041">
    <property type="entry name" value="2Fe-2S_ferredoxin-type"/>
</dbReference>
<evidence type="ECO:0000313" key="12">
    <source>
        <dbReference type="EMBL" id="MBB3838806.1"/>
    </source>
</evidence>
<dbReference type="InterPro" id="IPR001709">
    <property type="entry name" value="Flavoprot_Pyr_Nucl_cyt_Rdtase"/>
</dbReference>
<dbReference type="PRINTS" id="PR00371">
    <property type="entry name" value="FPNCR"/>
</dbReference>
<reference evidence="12 13" key="1">
    <citation type="submission" date="2020-08" db="EMBL/GenBank/DDBJ databases">
        <title>Genomic Encyclopedia of Type Strains, Phase IV (KMG-IV): sequencing the most valuable type-strain genomes for metagenomic binning, comparative biology and taxonomic classification.</title>
        <authorList>
            <person name="Goeker M."/>
        </authorList>
    </citation>
    <scope>NUCLEOTIDE SEQUENCE [LARGE SCALE GENOMIC DNA]</scope>
    <source>
        <strain evidence="12 13">DSM 17976</strain>
    </source>
</reference>
<dbReference type="InterPro" id="IPR008333">
    <property type="entry name" value="Cbr1-like_FAD-bd_dom"/>
</dbReference>
<evidence type="ECO:0000313" key="13">
    <source>
        <dbReference type="Proteomes" id="UP000541352"/>
    </source>
</evidence>
<keyword evidence="2" id="KW-0285">Flavoprotein</keyword>
<dbReference type="InterPro" id="IPR017938">
    <property type="entry name" value="Riboflavin_synthase-like_b-brl"/>
</dbReference>
<evidence type="ECO:0000256" key="6">
    <source>
        <dbReference type="ARBA" id="ARBA00023002"/>
    </source>
</evidence>
<evidence type="ECO:0000256" key="4">
    <source>
        <dbReference type="ARBA" id="ARBA00022723"/>
    </source>
</evidence>
<dbReference type="PANTHER" id="PTHR47354">
    <property type="entry name" value="NADH OXIDOREDUCTASE HCR"/>
    <property type="match status" value="1"/>
</dbReference>
<dbReference type="GO" id="GO:0016491">
    <property type="term" value="F:oxidoreductase activity"/>
    <property type="evidence" value="ECO:0007669"/>
    <property type="project" value="UniProtKB-KW"/>
</dbReference>
<dbReference type="AlphaFoldDB" id="A0A7W5ZKM3"/>
<dbReference type="Gene3D" id="3.10.20.30">
    <property type="match status" value="1"/>
</dbReference>
<feature type="domain" description="2Fe-2S ferredoxin-type" evidence="10">
    <location>
        <begin position="256"/>
        <end position="343"/>
    </location>
</feature>
<gene>
    <name evidence="12" type="ORF">FHS57_002812</name>
</gene>
<proteinExistence type="inferred from homology"/>
<keyword evidence="3" id="KW-0001">2Fe-2S</keyword>
<dbReference type="GO" id="GO:0046872">
    <property type="term" value="F:metal ion binding"/>
    <property type="evidence" value="ECO:0007669"/>
    <property type="project" value="UniProtKB-KW"/>
</dbReference>
<keyword evidence="7" id="KW-0408">Iron</keyword>
<dbReference type="InterPro" id="IPR050415">
    <property type="entry name" value="MRET"/>
</dbReference>